<dbReference type="NCBIfam" id="TIGR04183">
    <property type="entry name" value="Por_Secre_tail"/>
    <property type="match status" value="1"/>
</dbReference>
<dbReference type="PANTHER" id="PTHR35340">
    <property type="entry name" value="PQQ ENZYME REPEAT PROTEIN-RELATED"/>
    <property type="match status" value="1"/>
</dbReference>
<evidence type="ECO:0000313" key="3">
    <source>
        <dbReference type="EMBL" id="SVA66321.1"/>
    </source>
</evidence>
<name>A0A381XPI6_9ZZZZ</name>
<dbReference type="Pfam" id="PF13860">
    <property type="entry name" value="FlgD_ig"/>
    <property type="match status" value="1"/>
</dbReference>
<dbReference type="Pfam" id="PF05935">
    <property type="entry name" value="Arylsulfotrans"/>
    <property type="match status" value="1"/>
</dbReference>
<dbReference type="EMBL" id="UINC01015816">
    <property type="protein sequence ID" value="SVA66321.1"/>
    <property type="molecule type" value="Genomic_DNA"/>
</dbReference>
<organism evidence="3">
    <name type="scientific">marine metagenome</name>
    <dbReference type="NCBI Taxonomy" id="408172"/>
    <lineage>
        <taxon>unclassified sequences</taxon>
        <taxon>metagenomes</taxon>
        <taxon>ecological metagenomes</taxon>
    </lineage>
</organism>
<dbReference type="AlphaFoldDB" id="A0A381XPI6"/>
<protein>
    <recommendedName>
        <fullName evidence="2">FlgD/Vpr Ig-like domain-containing protein</fullName>
    </recommendedName>
</protein>
<evidence type="ECO:0000259" key="2">
    <source>
        <dbReference type="Pfam" id="PF13860"/>
    </source>
</evidence>
<dbReference type="Gene3D" id="2.60.40.4070">
    <property type="match status" value="1"/>
</dbReference>
<dbReference type="InterPro" id="IPR053143">
    <property type="entry name" value="Arylsulfate_ST"/>
</dbReference>
<keyword evidence="1" id="KW-0812">Transmembrane</keyword>
<dbReference type="PANTHER" id="PTHR35340:SF5">
    <property type="entry name" value="ASST-DOMAIN-CONTAINING PROTEIN"/>
    <property type="match status" value="1"/>
</dbReference>
<feature type="transmembrane region" description="Helical" evidence="1">
    <location>
        <begin position="6"/>
        <end position="25"/>
    </location>
</feature>
<dbReference type="InterPro" id="IPR025965">
    <property type="entry name" value="FlgD/Vpr_Ig-like"/>
</dbReference>
<dbReference type="GO" id="GO:0004062">
    <property type="term" value="F:aryl sulfotransferase activity"/>
    <property type="evidence" value="ECO:0007669"/>
    <property type="project" value="InterPro"/>
</dbReference>
<evidence type="ECO:0000256" key="1">
    <source>
        <dbReference type="SAM" id="Phobius"/>
    </source>
</evidence>
<feature type="domain" description="FlgD/Vpr Ig-like" evidence="2">
    <location>
        <begin position="480"/>
        <end position="543"/>
    </location>
</feature>
<sequence length="556" mass="62652">MFSDPFYTLSKIILCITIVFINFILGQNTVGLILNEPDSFEGYTLFAPNNSTTTYLIDNNGLLVNQWESAFSPGLTVYLLEDGHLLRAAKVESDNSTDIGGFQKFSWDNNLVWEFYYGFQHHDIEPMPNGNVLMIANDIQSTENAISAGRDPELISSTNIRSLSIIEIMQVGIDSGSIVWEWHAWDHLIQDFDETKLNYGNVSLHPELIDINFARNGHSDWLHTNSIDYSADYDQIIISNRNTNEVWIIDHSTTIEEAASHSGGNSGHGGDILYRWGNPISYRNGDQNNQKFFGQHDAHWIGQELIGSGNLMVFNNGYGRPVGAFSTIDEIIPPIDSMGNYSLTAENVFGPAEPIWTYSSEDSSSFFSPRFGSAQRLSNGNTLICASDSGLFFEISSAFEVVWKYINPISRDGILFQGDPAINNTVARCIRYGPDYPGFFNHDLTPGGPLELYLNISDSNINYIPEYHFFTNYPNPFNSTTQIRYYLPEDVMINITIYDMVGREIKNIVNTEQSAGYKSFQWNARNNSGQIISAGLYLYTIEAGEFRQTKKMILLK</sequence>
<keyword evidence="1" id="KW-0472">Membrane</keyword>
<keyword evidence="1" id="KW-1133">Transmembrane helix</keyword>
<dbReference type="InterPro" id="IPR010262">
    <property type="entry name" value="Arylsulfotransferase_bact"/>
</dbReference>
<reference evidence="3" key="1">
    <citation type="submission" date="2018-05" db="EMBL/GenBank/DDBJ databases">
        <authorList>
            <person name="Lanie J.A."/>
            <person name="Ng W.-L."/>
            <person name="Kazmierczak K.M."/>
            <person name="Andrzejewski T.M."/>
            <person name="Davidsen T.M."/>
            <person name="Wayne K.J."/>
            <person name="Tettelin H."/>
            <person name="Glass J.I."/>
            <person name="Rusch D."/>
            <person name="Podicherti R."/>
            <person name="Tsui H.-C.T."/>
            <person name="Winkler M.E."/>
        </authorList>
    </citation>
    <scope>NUCLEOTIDE SEQUENCE</scope>
</reference>
<gene>
    <name evidence="3" type="ORF">METZ01_LOCUS119175</name>
</gene>
<dbReference type="InterPro" id="IPR026444">
    <property type="entry name" value="Secre_tail"/>
</dbReference>
<proteinExistence type="predicted"/>
<accession>A0A381XPI6</accession>